<feature type="binding site" evidence="3">
    <location>
        <position position="7"/>
    </location>
    <ligand>
        <name>a divalent metal cation</name>
        <dbReference type="ChEBI" id="CHEBI:60240"/>
        <label>1</label>
    </ligand>
</feature>
<keyword evidence="2" id="KW-0378">Hydrolase</keyword>
<dbReference type="RefSeq" id="WP_138563789.1">
    <property type="nucleotide sequence ID" value="NZ_CP040602.1"/>
</dbReference>
<evidence type="ECO:0000256" key="1">
    <source>
        <dbReference type="ARBA" id="ARBA00009275"/>
    </source>
</evidence>
<organism evidence="4 5">
    <name type="scientific">Thiomicrorhabdus sediminis</name>
    <dbReference type="NCBI Taxonomy" id="2580412"/>
    <lineage>
        <taxon>Bacteria</taxon>
        <taxon>Pseudomonadati</taxon>
        <taxon>Pseudomonadota</taxon>
        <taxon>Gammaproteobacteria</taxon>
        <taxon>Thiotrichales</taxon>
        <taxon>Piscirickettsiaceae</taxon>
        <taxon>Thiomicrorhabdus</taxon>
    </lineage>
</organism>
<dbReference type="CDD" id="cd01310">
    <property type="entry name" value="TatD_DNAse"/>
    <property type="match status" value="1"/>
</dbReference>
<name>A0A4P9K3G2_9GAMM</name>
<evidence type="ECO:0000256" key="3">
    <source>
        <dbReference type="PIRSR" id="PIRSR005902-1"/>
    </source>
</evidence>
<feature type="binding site" evidence="3">
    <location>
        <position position="5"/>
    </location>
    <ligand>
        <name>a divalent metal cation</name>
        <dbReference type="ChEBI" id="CHEBI:60240"/>
        <label>1</label>
    </ligand>
</feature>
<dbReference type="SUPFAM" id="SSF51556">
    <property type="entry name" value="Metallo-dependent hydrolases"/>
    <property type="match status" value="1"/>
</dbReference>
<dbReference type="AlphaFoldDB" id="A0A4P9K3G2"/>
<proteinExistence type="inferred from homology"/>
<comment type="similarity">
    <text evidence="1">Belongs to the metallo-dependent hydrolases superfamily. TatD-type hydrolase family.</text>
</comment>
<dbReference type="InterPro" id="IPR001130">
    <property type="entry name" value="TatD-like"/>
</dbReference>
<dbReference type="Pfam" id="PF01026">
    <property type="entry name" value="TatD_DNase"/>
    <property type="match status" value="1"/>
</dbReference>
<feature type="binding site" evidence="3">
    <location>
        <position position="88"/>
    </location>
    <ligand>
        <name>a divalent metal cation</name>
        <dbReference type="ChEBI" id="CHEBI:60240"/>
        <label>1</label>
    </ligand>
</feature>
<dbReference type="GO" id="GO:0016788">
    <property type="term" value="F:hydrolase activity, acting on ester bonds"/>
    <property type="evidence" value="ECO:0007669"/>
    <property type="project" value="InterPro"/>
</dbReference>
<dbReference type="PROSITE" id="PS01137">
    <property type="entry name" value="TATD_1"/>
    <property type="match status" value="1"/>
</dbReference>
<reference evidence="4 5" key="1">
    <citation type="submission" date="2019-05" db="EMBL/GenBank/DDBJ databases">
        <title>Thiomicrorhabdus sediminis sp. nov, a novel sulfur-oxidizing bacterium isolated from coastal sediment.</title>
        <authorList>
            <person name="Liu X."/>
        </authorList>
    </citation>
    <scope>NUCLEOTIDE SEQUENCE [LARGE SCALE GENOMIC DNA]</scope>
    <source>
        <strain evidence="4 5">G1</strain>
    </source>
</reference>
<dbReference type="KEGG" id="thig:FE785_01695"/>
<dbReference type="PIRSF" id="PIRSF005902">
    <property type="entry name" value="DNase_TatD"/>
    <property type="match status" value="1"/>
</dbReference>
<keyword evidence="5" id="KW-1185">Reference proteome</keyword>
<feature type="binding site" evidence="3">
    <location>
        <position position="125"/>
    </location>
    <ligand>
        <name>a divalent metal cation</name>
        <dbReference type="ChEBI" id="CHEBI:60240"/>
        <label>2</label>
    </ligand>
</feature>
<protein>
    <submittedName>
        <fullName evidence="4">TatD family deoxyribonuclease</fullName>
    </submittedName>
</protein>
<dbReference type="PANTHER" id="PTHR46124">
    <property type="entry name" value="D-AMINOACYL-TRNA DEACYLASE"/>
    <property type="match status" value="1"/>
</dbReference>
<dbReference type="Gene3D" id="3.20.20.140">
    <property type="entry name" value="Metal-dependent hydrolases"/>
    <property type="match status" value="1"/>
</dbReference>
<feature type="binding site" evidence="3">
    <location>
        <position position="147"/>
    </location>
    <ligand>
        <name>a divalent metal cation</name>
        <dbReference type="ChEBI" id="CHEBI:60240"/>
        <label>2</label>
    </ligand>
</feature>
<dbReference type="InterPro" id="IPR018228">
    <property type="entry name" value="DNase_TatD-rel_CS"/>
</dbReference>
<dbReference type="Proteomes" id="UP000304864">
    <property type="component" value="Chromosome"/>
</dbReference>
<evidence type="ECO:0000256" key="2">
    <source>
        <dbReference type="ARBA" id="ARBA00022801"/>
    </source>
</evidence>
<evidence type="ECO:0000313" key="5">
    <source>
        <dbReference type="Proteomes" id="UP000304864"/>
    </source>
</evidence>
<evidence type="ECO:0000313" key="4">
    <source>
        <dbReference type="EMBL" id="QCU89434.1"/>
    </source>
</evidence>
<gene>
    <name evidence="4" type="ORF">FE785_01695</name>
</gene>
<feature type="binding site" evidence="3">
    <location>
        <position position="197"/>
    </location>
    <ligand>
        <name>a divalent metal cation</name>
        <dbReference type="ChEBI" id="CHEBI:60240"/>
        <label>1</label>
    </ligand>
</feature>
<sequence length="247" mass="27800">MFDTHCHLNSLYALSASELSSCLNSKHYYLAVSSKQSDWDSTLAFSRAHELVMPALGIHPWFVSSHDVNVLTELEVRLQTNEVNALGEIGLDFQKKYIADKSKQLEFCHYQLALAERYRLPVSLHIIKAHNEALALLKQFNVTGVVHGLGASTQIAQSYLSLGFKVGINGVSCRSNARRYHELIDFCGIDNLVLETDFPNIILPEHNRAALSDIKIIADLIAKRLQLDYLQVIAKTDYNARQIFLNT</sequence>
<dbReference type="GO" id="GO:0046872">
    <property type="term" value="F:metal ion binding"/>
    <property type="evidence" value="ECO:0007669"/>
    <property type="project" value="UniProtKB-KW"/>
</dbReference>
<dbReference type="InterPro" id="IPR032466">
    <property type="entry name" value="Metal_Hydrolase"/>
</dbReference>
<accession>A0A4P9K3G2</accession>
<keyword evidence="3" id="KW-0479">Metal-binding</keyword>
<dbReference type="EMBL" id="CP040602">
    <property type="protein sequence ID" value="QCU89434.1"/>
    <property type="molecule type" value="Genomic_DNA"/>
</dbReference>
<dbReference type="PANTHER" id="PTHR46124:SF2">
    <property type="entry name" value="D-AMINOACYL-TRNA DEACYLASE"/>
    <property type="match status" value="1"/>
</dbReference>
<dbReference type="OrthoDB" id="9810005at2"/>